<evidence type="ECO:0000256" key="7">
    <source>
        <dbReference type="ARBA" id="ARBA00022884"/>
    </source>
</evidence>
<evidence type="ECO:0000259" key="10">
    <source>
        <dbReference type="Pfam" id="PF16745"/>
    </source>
</evidence>
<accession>A0A1G5RS84</accession>
<dbReference type="PANTHER" id="PTHR32120">
    <property type="entry name" value="SMALL RIBOSOMAL SUBUNIT BIOGENESIS GTPASE RSGA"/>
    <property type="match status" value="1"/>
</dbReference>
<dbReference type="GO" id="GO:0005525">
    <property type="term" value="F:GTP binding"/>
    <property type="evidence" value="ECO:0007669"/>
    <property type="project" value="UniProtKB-UniRule"/>
</dbReference>
<name>A0A1G5RS84_9FIRM</name>
<dbReference type="GO" id="GO:0003924">
    <property type="term" value="F:GTPase activity"/>
    <property type="evidence" value="ECO:0007669"/>
    <property type="project" value="UniProtKB-UniRule"/>
</dbReference>
<proteinExistence type="inferred from homology"/>
<sequence length="293" mass="32410">MGEKLVEGRIVKGIAGFYYVQDESGILECKARGKFKKMGLVPMVGDRVLFSKQHAAIEDILPRTSELVRPTVSNVDQAVIVFAVRFPDPNMVLLDKMTVLAVKEGLDVVLVFNKVDLDDAESQLTQKLESIYGPTGFKVLTTCSVTGFQIEELKAMLKGKVSVFAGPSGVGKSSLLNAIEPGLALKTGAVSEKIQRGKHTTRHSELLELASGGFVVDTPGFTSLELKDLEADLLSSCFPDFEYYPGNCRFDDCLHMEEPDCRIREAVQAGKLSDSRYNSYVLILNEIRQYRRY</sequence>
<comment type="subcellular location">
    <subcellularLocation>
        <location evidence="8">Cytoplasm</location>
    </subcellularLocation>
</comment>
<evidence type="ECO:0000256" key="3">
    <source>
        <dbReference type="ARBA" id="ARBA00022723"/>
    </source>
</evidence>
<dbReference type="NCBIfam" id="TIGR00157">
    <property type="entry name" value="ribosome small subunit-dependent GTPase A"/>
    <property type="match status" value="1"/>
</dbReference>
<feature type="binding site" evidence="8">
    <location>
        <begin position="166"/>
        <end position="174"/>
    </location>
    <ligand>
        <name>GTP</name>
        <dbReference type="ChEBI" id="CHEBI:37565"/>
    </ligand>
</feature>
<reference evidence="11 12" key="1">
    <citation type="submission" date="2016-10" db="EMBL/GenBank/DDBJ databases">
        <authorList>
            <person name="de Groot N.N."/>
        </authorList>
    </citation>
    <scope>NUCLEOTIDE SEQUENCE [LARGE SCALE GENOMIC DNA]</scope>
    <source>
        <strain evidence="11 12">DSM 2784</strain>
    </source>
</reference>
<comment type="subunit">
    <text evidence="8">Monomer. Associates with 30S ribosomal subunit, binds 16S rRNA.</text>
</comment>
<dbReference type="InterPro" id="IPR010914">
    <property type="entry name" value="RsgA_GTPase_dom"/>
</dbReference>
<keyword evidence="12" id="KW-1185">Reference proteome</keyword>
<organism evidence="11 12">
    <name type="scientific">Acidaminobacter hydrogenoformans DSM 2784</name>
    <dbReference type="NCBI Taxonomy" id="1120920"/>
    <lineage>
        <taxon>Bacteria</taxon>
        <taxon>Bacillati</taxon>
        <taxon>Bacillota</taxon>
        <taxon>Clostridia</taxon>
        <taxon>Peptostreptococcales</taxon>
        <taxon>Acidaminobacteraceae</taxon>
        <taxon>Acidaminobacter</taxon>
    </lineage>
</organism>
<comment type="cofactor">
    <cofactor evidence="8">
        <name>Zn(2+)</name>
        <dbReference type="ChEBI" id="CHEBI:29105"/>
    </cofactor>
    <text evidence="8">Binds 1 zinc ion per subunit.</text>
</comment>
<dbReference type="InterPro" id="IPR031944">
    <property type="entry name" value="RsgA_N"/>
</dbReference>
<feature type="domain" description="Ribosome biogenesis GTPase RsgA N-terminal" evidence="10">
    <location>
        <begin position="7"/>
        <end position="54"/>
    </location>
</feature>
<dbReference type="GO" id="GO:0005737">
    <property type="term" value="C:cytoplasm"/>
    <property type="evidence" value="ECO:0007669"/>
    <property type="project" value="UniProtKB-SubCell"/>
</dbReference>
<dbReference type="CDD" id="cd04466">
    <property type="entry name" value="S1_YloQ_GTPase"/>
    <property type="match status" value="1"/>
</dbReference>
<gene>
    <name evidence="8" type="primary">rsgA</name>
    <name evidence="11" type="ORF">SAMN03080599_00491</name>
</gene>
<dbReference type="EMBL" id="FMWL01000002">
    <property type="protein sequence ID" value="SCZ76953.1"/>
    <property type="molecule type" value="Genomic_DNA"/>
</dbReference>
<feature type="domain" description="EngC GTPase" evidence="9">
    <location>
        <begin position="60"/>
        <end position="226"/>
    </location>
</feature>
<dbReference type="GO" id="GO:0019843">
    <property type="term" value="F:rRNA binding"/>
    <property type="evidence" value="ECO:0007669"/>
    <property type="project" value="UniProtKB-KW"/>
</dbReference>
<comment type="function">
    <text evidence="8">One of several proteins that assist in the late maturation steps of the functional core of the 30S ribosomal subunit. Helps release RbfA from mature subunits. May play a role in the assembly of ribosomal proteins into the subunit. Circularly permuted GTPase that catalyzes slow GTP hydrolysis, GTPase activity is stimulated by the 30S ribosomal subunit.</text>
</comment>
<dbReference type="Gene3D" id="2.40.50.140">
    <property type="entry name" value="Nucleic acid-binding proteins"/>
    <property type="match status" value="1"/>
</dbReference>
<protein>
    <recommendedName>
        <fullName evidence="8">Small ribosomal subunit biogenesis GTPase RsgA</fullName>
        <ecNumber evidence="8">3.6.1.-</ecNumber>
    </recommendedName>
</protein>
<dbReference type="Gene3D" id="3.40.50.300">
    <property type="entry name" value="P-loop containing nucleotide triphosphate hydrolases"/>
    <property type="match status" value="1"/>
</dbReference>
<feature type="binding site" evidence="8">
    <location>
        <position position="261"/>
    </location>
    <ligand>
        <name>Zn(2+)</name>
        <dbReference type="ChEBI" id="CHEBI:29105"/>
    </ligand>
</feature>
<keyword evidence="1 8" id="KW-0963">Cytoplasm</keyword>
<dbReference type="AlphaFoldDB" id="A0A1G5RS84"/>
<dbReference type="InterPro" id="IPR012340">
    <property type="entry name" value="NA-bd_OB-fold"/>
</dbReference>
<dbReference type="SUPFAM" id="SSF50249">
    <property type="entry name" value="Nucleic acid-binding proteins"/>
    <property type="match status" value="1"/>
</dbReference>
<evidence type="ECO:0000259" key="9">
    <source>
        <dbReference type="Pfam" id="PF03193"/>
    </source>
</evidence>
<dbReference type="GO" id="GO:0046872">
    <property type="term" value="F:metal ion binding"/>
    <property type="evidence" value="ECO:0007669"/>
    <property type="project" value="UniProtKB-KW"/>
</dbReference>
<keyword evidence="8" id="KW-0547">Nucleotide-binding</keyword>
<dbReference type="SUPFAM" id="SSF52540">
    <property type="entry name" value="P-loop containing nucleoside triphosphate hydrolases"/>
    <property type="match status" value="1"/>
</dbReference>
<keyword evidence="6 8" id="KW-0862">Zinc</keyword>
<evidence type="ECO:0000256" key="1">
    <source>
        <dbReference type="ARBA" id="ARBA00022490"/>
    </source>
</evidence>
<dbReference type="HAMAP" id="MF_01820">
    <property type="entry name" value="GTPase_RsgA"/>
    <property type="match status" value="1"/>
</dbReference>
<keyword evidence="2 8" id="KW-0690">Ribosome biogenesis</keyword>
<evidence type="ECO:0000256" key="2">
    <source>
        <dbReference type="ARBA" id="ARBA00022517"/>
    </source>
</evidence>
<evidence type="ECO:0000256" key="8">
    <source>
        <dbReference type="HAMAP-Rule" id="MF_01820"/>
    </source>
</evidence>
<keyword evidence="5 8" id="KW-0378">Hydrolase</keyword>
<dbReference type="EC" id="3.6.1.-" evidence="8"/>
<dbReference type="STRING" id="1120920.SAMN03080599_00491"/>
<dbReference type="Proteomes" id="UP000199208">
    <property type="component" value="Unassembled WGS sequence"/>
</dbReference>
<keyword evidence="3 8" id="KW-0479">Metal-binding</keyword>
<evidence type="ECO:0000256" key="4">
    <source>
        <dbReference type="ARBA" id="ARBA00022730"/>
    </source>
</evidence>
<comment type="similarity">
    <text evidence="8">Belongs to the TRAFAC class YlqF/YawG GTPase family. RsgA subfamily.</text>
</comment>
<dbReference type="InterPro" id="IPR027417">
    <property type="entry name" value="P-loop_NTPase"/>
</dbReference>
<keyword evidence="7 8" id="KW-0694">RNA-binding</keyword>
<dbReference type="Pfam" id="PF16745">
    <property type="entry name" value="RsgA_N"/>
    <property type="match status" value="1"/>
</dbReference>
<dbReference type="RefSeq" id="WP_242870760.1">
    <property type="nucleotide sequence ID" value="NZ_FMWL01000002.1"/>
</dbReference>
<evidence type="ECO:0000313" key="11">
    <source>
        <dbReference type="EMBL" id="SCZ76953.1"/>
    </source>
</evidence>
<feature type="binding site" evidence="8">
    <location>
        <begin position="113"/>
        <end position="116"/>
    </location>
    <ligand>
        <name>GTP</name>
        <dbReference type="ChEBI" id="CHEBI:37565"/>
    </ligand>
</feature>
<dbReference type="InterPro" id="IPR004881">
    <property type="entry name" value="Ribosome_biogen_GTPase_RsgA"/>
</dbReference>
<evidence type="ECO:0000256" key="5">
    <source>
        <dbReference type="ARBA" id="ARBA00022801"/>
    </source>
</evidence>
<dbReference type="Gene3D" id="1.10.40.50">
    <property type="entry name" value="Probable gtpase engc, domain 3"/>
    <property type="match status" value="1"/>
</dbReference>
<dbReference type="Pfam" id="PF03193">
    <property type="entry name" value="RsgA_GTPase"/>
    <property type="match status" value="1"/>
</dbReference>
<dbReference type="GO" id="GO:0042274">
    <property type="term" value="P:ribosomal small subunit biogenesis"/>
    <property type="evidence" value="ECO:0007669"/>
    <property type="project" value="UniProtKB-UniRule"/>
</dbReference>
<evidence type="ECO:0000256" key="6">
    <source>
        <dbReference type="ARBA" id="ARBA00022833"/>
    </source>
</evidence>
<keyword evidence="8" id="KW-0342">GTP-binding</keyword>
<dbReference type="PANTHER" id="PTHR32120:SF11">
    <property type="entry name" value="SMALL RIBOSOMAL SUBUNIT BIOGENESIS GTPASE RSGA 1, MITOCHONDRIAL-RELATED"/>
    <property type="match status" value="1"/>
</dbReference>
<dbReference type="CDD" id="cd01854">
    <property type="entry name" value="YjeQ_EngC"/>
    <property type="match status" value="1"/>
</dbReference>
<evidence type="ECO:0000313" key="12">
    <source>
        <dbReference type="Proteomes" id="UP000199208"/>
    </source>
</evidence>
<feature type="binding site" evidence="8">
    <location>
        <position position="255"/>
    </location>
    <ligand>
        <name>Zn(2+)</name>
        <dbReference type="ChEBI" id="CHEBI:29105"/>
    </ligand>
</feature>
<feature type="binding site" evidence="8">
    <location>
        <position position="253"/>
    </location>
    <ligand>
        <name>Zn(2+)</name>
        <dbReference type="ChEBI" id="CHEBI:29105"/>
    </ligand>
</feature>
<feature type="binding site" evidence="8">
    <location>
        <position position="248"/>
    </location>
    <ligand>
        <name>Zn(2+)</name>
        <dbReference type="ChEBI" id="CHEBI:29105"/>
    </ligand>
</feature>
<keyword evidence="4 8" id="KW-0699">rRNA-binding</keyword>